<keyword evidence="4" id="KW-1185">Reference proteome</keyword>
<feature type="compositionally biased region" description="Low complexity" evidence="1">
    <location>
        <begin position="32"/>
        <end position="45"/>
    </location>
</feature>
<feature type="chain" id="PRO_5042286961" evidence="2">
    <location>
        <begin position="21"/>
        <end position="80"/>
    </location>
</feature>
<dbReference type="EMBL" id="JARJCM010000152">
    <property type="protein sequence ID" value="KAJ7025506.1"/>
    <property type="molecule type" value="Genomic_DNA"/>
</dbReference>
<name>A0AAD6WW35_9AGAR</name>
<evidence type="ECO:0000313" key="4">
    <source>
        <dbReference type="Proteomes" id="UP001218188"/>
    </source>
</evidence>
<gene>
    <name evidence="3" type="ORF">C8F04DRAFT_1128227</name>
</gene>
<protein>
    <submittedName>
        <fullName evidence="3">Uncharacterized protein</fullName>
    </submittedName>
</protein>
<evidence type="ECO:0000256" key="2">
    <source>
        <dbReference type="SAM" id="SignalP"/>
    </source>
</evidence>
<organism evidence="3 4">
    <name type="scientific">Mycena alexandri</name>
    <dbReference type="NCBI Taxonomy" id="1745969"/>
    <lineage>
        <taxon>Eukaryota</taxon>
        <taxon>Fungi</taxon>
        <taxon>Dikarya</taxon>
        <taxon>Basidiomycota</taxon>
        <taxon>Agaricomycotina</taxon>
        <taxon>Agaricomycetes</taxon>
        <taxon>Agaricomycetidae</taxon>
        <taxon>Agaricales</taxon>
        <taxon>Marasmiineae</taxon>
        <taxon>Mycenaceae</taxon>
        <taxon>Mycena</taxon>
    </lineage>
</organism>
<proteinExistence type="predicted"/>
<evidence type="ECO:0000256" key="1">
    <source>
        <dbReference type="SAM" id="MobiDB-lite"/>
    </source>
</evidence>
<dbReference type="Proteomes" id="UP001218188">
    <property type="component" value="Unassembled WGS sequence"/>
</dbReference>
<feature type="signal peptide" evidence="2">
    <location>
        <begin position="1"/>
        <end position="20"/>
    </location>
</feature>
<keyword evidence="2" id="KW-0732">Signal</keyword>
<feature type="region of interest" description="Disordered" evidence="1">
    <location>
        <begin position="25"/>
        <end position="80"/>
    </location>
</feature>
<dbReference type="AlphaFoldDB" id="A0AAD6WW35"/>
<evidence type="ECO:0000313" key="3">
    <source>
        <dbReference type="EMBL" id="KAJ7025506.1"/>
    </source>
</evidence>
<accession>A0AAD6WW35</accession>
<comment type="caution">
    <text evidence="3">The sequence shown here is derived from an EMBL/GenBank/DDBJ whole genome shotgun (WGS) entry which is preliminary data.</text>
</comment>
<reference evidence="3" key="1">
    <citation type="submission" date="2023-03" db="EMBL/GenBank/DDBJ databases">
        <title>Massive genome expansion in bonnet fungi (Mycena s.s.) driven by repeated elements and novel gene families across ecological guilds.</title>
        <authorList>
            <consortium name="Lawrence Berkeley National Laboratory"/>
            <person name="Harder C.B."/>
            <person name="Miyauchi S."/>
            <person name="Viragh M."/>
            <person name="Kuo A."/>
            <person name="Thoen E."/>
            <person name="Andreopoulos B."/>
            <person name="Lu D."/>
            <person name="Skrede I."/>
            <person name="Drula E."/>
            <person name="Henrissat B."/>
            <person name="Morin E."/>
            <person name="Kohler A."/>
            <person name="Barry K."/>
            <person name="LaButti K."/>
            <person name="Morin E."/>
            <person name="Salamov A."/>
            <person name="Lipzen A."/>
            <person name="Mereny Z."/>
            <person name="Hegedus B."/>
            <person name="Baldrian P."/>
            <person name="Stursova M."/>
            <person name="Weitz H."/>
            <person name="Taylor A."/>
            <person name="Grigoriev I.V."/>
            <person name="Nagy L.G."/>
            <person name="Martin F."/>
            <person name="Kauserud H."/>
        </authorList>
    </citation>
    <scope>NUCLEOTIDE SEQUENCE</scope>
    <source>
        <strain evidence="3">CBHHK200</strain>
    </source>
</reference>
<feature type="compositionally biased region" description="Basic residues" evidence="1">
    <location>
        <begin position="66"/>
        <end position="80"/>
    </location>
</feature>
<sequence>MRFATLPALALLAFTLAVDATSPIASDSAPDTLSTPNTPSSTPPSFFRRWFGLPAYGGDPSAATARRVRRHGPRRRTGHP</sequence>